<dbReference type="SMR" id="A0A1D8PI13"/>
<dbReference type="CDD" id="cd22670">
    <property type="entry name" value="FHA_MEK1-like"/>
    <property type="match status" value="1"/>
</dbReference>
<protein>
    <submittedName>
        <fullName evidence="9">Serine/threonine protein kinase</fullName>
    </submittedName>
</protein>
<dbReference type="InterPro" id="IPR000253">
    <property type="entry name" value="FHA_dom"/>
</dbReference>
<feature type="domain" description="Protein kinase" evidence="7">
    <location>
        <begin position="148"/>
        <end position="418"/>
    </location>
</feature>
<sequence>MDVIGILQIILIDNTQVLLSKLNKDQEKYARPSISGNVIVVPLLRQQVLTIGRSPKCKVQLINPTVSMEHCIIWAIQFDSDSNLITYIFDKSRNGIKHNEADMSFGLTGILENRDTIEMKTAAHITYKCLQTEVSSQTELDQPMEDWEISNKMIGCGSFGAVYVAKKPNNPKLFAVKITQNNQSGYFSNNSKPTQESYLLSKINHPNIIRIYDTITRNSKIFLFQDLICGGDLFSYLVKDDYLKVIPEREAIFIVFQIMKALHFLHKKLKIVHRDLKLDNILLELPIPGSKIYLCDFGIAKHLGYNNRTNTCVGTLEYSAPEVFKADKSGNKAVQSYDFKCDTWSLGVITHILLSGVSPFYSESKDKILKASRLGQLNFAKPQFSKISLSSKSYIKKLLRVEVTSRMDINDCFDHNWIKLQRKKLEKKYYSVVGDRQSSLPPPLN</sequence>
<reference evidence="9 10" key="3">
    <citation type="journal article" date="2013" name="Genome Biol.">
        <title>Assembly of a phased diploid Candida albicans genome facilitates allele-specific measurements and provides a simple model for repeat and indel structure.</title>
        <authorList>
            <person name="Muzzey D."/>
            <person name="Schwartz K."/>
            <person name="Weissman J.S."/>
            <person name="Sherlock G."/>
        </authorList>
    </citation>
    <scope>NUCLEOTIDE SEQUENCE [LARGE SCALE GENOMIC DNA]</scope>
    <source>
        <strain evidence="10">SC5314 / ATCC MYA-2876</strain>
    </source>
</reference>
<dbReference type="SMART" id="SM00220">
    <property type="entry name" value="S_TKc"/>
    <property type="match status" value="1"/>
</dbReference>
<dbReference type="GO" id="GO:0005634">
    <property type="term" value="C:nucleus"/>
    <property type="evidence" value="ECO:0000318"/>
    <property type="project" value="GO_Central"/>
</dbReference>
<organism evidence="9 10">
    <name type="scientific">Candida albicans (strain SC5314 / ATCC MYA-2876)</name>
    <name type="common">Yeast</name>
    <dbReference type="NCBI Taxonomy" id="237561"/>
    <lineage>
        <taxon>Eukaryota</taxon>
        <taxon>Fungi</taxon>
        <taxon>Dikarya</taxon>
        <taxon>Ascomycota</taxon>
        <taxon>Saccharomycotina</taxon>
        <taxon>Pichiomycetes</taxon>
        <taxon>Debaryomycetaceae</taxon>
        <taxon>Candida/Lodderomyces clade</taxon>
        <taxon>Candida</taxon>
    </lineage>
</organism>
<dbReference type="RefSeq" id="XP_019330797.1">
    <property type="nucleotide sequence ID" value="XM_019475252.1"/>
</dbReference>
<evidence type="ECO:0000256" key="4">
    <source>
        <dbReference type="PROSITE-ProRule" id="PRU10141"/>
    </source>
</evidence>
<dbReference type="PROSITE" id="PS50006">
    <property type="entry name" value="FHA_DOMAIN"/>
    <property type="match status" value="1"/>
</dbReference>
<evidence type="ECO:0000256" key="3">
    <source>
        <dbReference type="ARBA" id="ARBA00022840"/>
    </source>
</evidence>
<dbReference type="SUPFAM" id="SSF56112">
    <property type="entry name" value="Protein kinase-like (PK-like)"/>
    <property type="match status" value="1"/>
</dbReference>
<dbReference type="EMBL" id="CP017624">
    <property type="protein sequence ID" value="AOW27751.1"/>
    <property type="molecule type" value="Genomic_DNA"/>
</dbReference>
<dbReference type="STRING" id="237561.A0A1D8PI13"/>
<dbReference type="SMART" id="SM00240">
    <property type="entry name" value="FHA"/>
    <property type="match status" value="1"/>
</dbReference>
<dbReference type="CGD" id="CAL0000193545">
    <property type="gene designation" value="orf19.9430"/>
</dbReference>
<dbReference type="GO" id="GO:0051598">
    <property type="term" value="P:meiotic recombination checkpoint signaling"/>
    <property type="evidence" value="ECO:0000318"/>
    <property type="project" value="GO_Central"/>
</dbReference>
<dbReference type="eggNOG" id="KOG0032">
    <property type="taxonomic scope" value="Eukaryota"/>
</dbReference>
<dbReference type="Proteomes" id="UP000000559">
    <property type="component" value="Chromosome 2"/>
</dbReference>
<dbReference type="Gene3D" id="2.60.200.20">
    <property type="match status" value="1"/>
</dbReference>
<dbReference type="FunFam" id="1.10.510.10:FF:001666">
    <property type="entry name" value="Serine/threonine protein kinase"/>
    <property type="match status" value="1"/>
</dbReference>
<reference evidence="9 10" key="2">
    <citation type="journal article" date="2007" name="Genome Biol.">
        <title>Assembly of the Candida albicans genome into sixteen supercontigs aligned on the eight chromosomes.</title>
        <authorList>
            <person name="van het Hoog M."/>
            <person name="Rast T.J."/>
            <person name="Martchenko M."/>
            <person name="Grindle S."/>
            <person name="Dignard D."/>
            <person name="Hogues H."/>
            <person name="Cuomo C."/>
            <person name="Berriman M."/>
            <person name="Scherer S."/>
            <person name="Magee B.B."/>
            <person name="Whiteway M."/>
            <person name="Chibana H."/>
            <person name="Nantel A."/>
            <person name="Magee P.T."/>
        </authorList>
    </citation>
    <scope>GENOME REANNOTATION</scope>
    <source>
        <strain evidence="10">SC5314 / ATCC MYA-2876</strain>
    </source>
</reference>
<evidence type="ECO:0000313" key="8">
    <source>
        <dbReference type="CGD" id="CAL0000193545"/>
    </source>
</evidence>
<feature type="domain" description="FHA" evidence="6">
    <location>
        <begin position="49"/>
        <end position="103"/>
    </location>
</feature>
<dbReference type="FunCoup" id="A0A1D8PI13">
    <property type="interactions" value="238"/>
</dbReference>
<keyword evidence="2 4" id="KW-0547">Nucleotide-binding</keyword>
<evidence type="ECO:0000259" key="6">
    <source>
        <dbReference type="PROSITE" id="PS50006"/>
    </source>
</evidence>
<dbReference type="InterPro" id="IPR011009">
    <property type="entry name" value="Kinase-like_dom_sf"/>
</dbReference>
<dbReference type="PROSITE" id="PS00107">
    <property type="entry name" value="PROTEIN_KINASE_ATP"/>
    <property type="match status" value="1"/>
</dbReference>
<dbReference type="Pfam" id="PF00498">
    <property type="entry name" value="FHA"/>
    <property type="match status" value="1"/>
</dbReference>
<gene>
    <name evidence="9" type="ordered locus">CAALFM_C207530CA</name>
    <name evidence="8" type="ordered locus">orf19.9430</name>
</gene>
<accession>A0A1D8PI13</accession>
<dbReference type="Gene3D" id="3.30.200.20">
    <property type="entry name" value="Phosphorylase Kinase, domain 1"/>
    <property type="match status" value="1"/>
</dbReference>
<dbReference type="Gene3D" id="1.10.510.10">
    <property type="entry name" value="Transferase(Phosphotransferase) domain 1"/>
    <property type="match status" value="1"/>
</dbReference>
<dbReference type="KEGG" id="cal:CAALFM_C207530CA"/>
<feature type="binding site" evidence="4">
    <location>
        <position position="177"/>
    </location>
    <ligand>
        <name>ATP</name>
        <dbReference type="ChEBI" id="CHEBI:30616"/>
    </ligand>
</feature>
<name>A0A1D8PI13_CANAL</name>
<evidence type="ECO:0000259" key="7">
    <source>
        <dbReference type="PROSITE" id="PS50011"/>
    </source>
</evidence>
<dbReference type="GO" id="GO:0030447">
    <property type="term" value="P:filamentous growth"/>
    <property type="evidence" value="ECO:0007669"/>
    <property type="project" value="UniProtKB-ARBA"/>
</dbReference>
<evidence type="ECO:0000313" key="10">
    <source>
        <dbReference type="Proteomes" id="UP000000559"/>
    </source>
</evidence>
<keyword evidence="5 9" id="KW-0723">Serine/threonine-protein kinase</keyword>
<dbReference type="GO" id="GO:0005737">
    <property type="term" value="C:cytoplasm"/>
    <property type="evidence" value="ECO:0000318"/>
    <property type="project" value="GO_Central"/>
</dbReference>
<dbReference type="InParanoid" id="A0A1D8PI13"/>
<keyword evidence="9" id="KW-0418">Kinase</keyword>
<dbReference type="PROSITE" id="PS00108">
    <property type="entry name" value="PROTEIN_KINASE_ST"/>
    <property type="match status" value="1"/>
</dbReference>
<dbReference type="PROSITE" id="PS50011">
    <property type="entry name" value="PROTEIN_KINASE_DOM"/>
    <property type="match status" value="1"/>
</dbReference>
<dbReference type="VEuPathDB" id="FungiDB:C2_07530C_A"/>
<evidence type="ECO:0000256" key="1">
    <source>
        <dbReference type="ARBA" id="ARBA00005575"/>
    </source>
</evidence>
<dbReference type="AlphaFoldDB" id="A0A1D8PI13"/>
<keyword evidence="3 4" id="KW-0067">ATP-binding</keyword>
<reference evidence="9 10" key="1">
    <citation type="journal article" date="2004" name="Proc. Natl. Acad. Sci. U.S.A.">
        <title>The diploid genome sequence of Candida albicans.</title>
        <authorList>
            <person name="Jones T."/>
            <person name="Federspiel N.A."/>
            <person name="Chibana H."/>
            <person name="Dungan J."/>
            <person name="Kalman S."/>
            <person name="Magee B.B."/>
            <person name="Newport G."/>
            <person name="Thorstenson Y.R."/>
            <person name="Agabian N."/>
            <person name="Magee P.T."/>
            <person name="Davis R.W."/>
            <person name="Scherer S."/>
        </authorList>
    </citation>
    <scope>NUCLEOTIDE SEQUENCE [LARGE SCALE GENOMIC DNA]</scope>
    <source>
        <strain evidence="10">SC5314 / ATCC MYA-2876</strain>
    </source>
</reference>
<dbReference type="PANTHER" id="PTHR24347">
    <property type="entry name" value="SERINE/THREONINE-PROTEIN KINASE"/>
    <property type="match status" value="1"/>
</dbReference>
<evidence type="ECO:0000313" key="9">
    <source>
        <dbReference type="EMBL" id="AOW27751.1"/>
    </source>
</evidence>
<dbReference type="InterPro" id="IPR008271">
    <property type="entry name" value="Ser/Thr_kinase_AS"/>
</dbReference>
<keyword evidence="10" id="KW-1185">Reference proteome</keyword>
<dbReference type="Pfam" id="PF00069">
    <property type="entry name" value="Pkinase"/>
    <property type="match status" value="1"/>
</dbReference>
<dbReference type="OrthoDB" id="74764at2759"/>
<proteinExistence type="inferred from homology"/>
<dbReference type="InterPro" id="IPR017441">
    <property type="entry name" value="Protein_kinase_ATP_BS"/>
</dbReference>
<dbReference type="InterPro" id="IPR000719">
    <property type="entry name" value="Prot_kinase_dom"/>
</dbReference>
<dbReference type="SUPFAM" id="SSF49879">
    <property type="entry name" value="SMAD/FHA domain"/>
    <property type="match status" value="1"/>
</dbReference>
<dbReference type="GeneID" id="3645205"/>
<comment type="similarity">
    <text evidence="1">Belongs to the protein kinase superfamily. CAMK Ser/Thr protein kinase family. CHEK2 subfamily.</text>
</comment>
<dbReference type="GO" id="GO:0004674">
    <property type="term" value="F:protein serine/threonine kinase activity"/>
    <property type="evidence" value="ECO:0000318"/>
    <property type="project" value="GO_Central"/>
</dbReference>
<dbReference type="GO" id="GO:0005524">
    <property type="term" value="F:ATP binding"/>
    <property type="evidence" value="ECO:0007669"/>
    <property type="project" value="UniProtKB-UniRule"/>
</dbReference>
<keyword evidence="9" id="KW-0808">Transferase</keyword>
<evidence type="ECO:0000256" key="5">
    <source>
        <dbReference type="RuleBase" id="RU000304"/>
    </source>
</evidence>
<evidence type="ECO:0000256" key="2">
    <source>
        <dbReference type="ARBA" id="ARBA00022741"/>
    </source>
</evidence>
<dbReference type="InterPro" id="IPR008984">
    <property type="entry name" value="SMAD_FHA_dom_sf"/>
</dbReference>